<accession>I3JV00</accession>
<dbReference type="GO" id="GO:0004694">
    <property type="term" value="F:eukaryotic translation initiation factor 2alpha kinase activity"/>
    <property type="evidence" value="ECO:0007669"/>
    <property type="project" value="TreeGrafter"/>
</dbReference>
<dbReference type="GO" id="GO:0005524">
    <property type="term" value="F:ATP binding"/>
    <property type="evidence" value="ECO:0007669"/>
    <property type="project" value="UniProtKB-UniRule"/>
</dbReference>
<organism evidence="14 15">
    <name type="scientific">Oreochromis niloticus</name>
    <name type="common">Nile tilapia</name>
    <name type="synonym">Tilapia nilotica</name>
    <dbReference type="NCBI Taxonomy" id="8128"/>
    <lineage>
        <taxon>Eukaryota</taxon>
        <taxon>Metazoa</taxon>
        <taxon>Chordata</taxon>
        <taxon>Craniata</taxon>
        <taxon>Vertebrata</taxon>
        <taxon>Euteleostomi</taxon>
        <taxon>Actinopterygii</taxon>
        <taxon>Neopterygii</taxon>
        <taxon>Teleostei</taxon>
        <taxon>Neoteleostei</taxon>
        <taxon>Acanthomorphata</taxon>
        <taxon>Ovalentaria</taxon>
        <taxon>Cichlomorphae</taxon>
        <taxon>Cichliformes</taxon>
        <taxon>Cichlidae</taxon>
        <taxon>African cichlids</taxon>
        <taxon>Pseudocrenilabrinae</taxon>
        <taxon>Oreochromini</taxon>
        <taxon>Oreochromis</taxon>
    </lineage>
</organism>
<evidence type="ECO:0000256" key="6">
    <source>
        <dbReference type="ARBA" id="ARBA00022777"/>
    </source>
</evidence>
<feature type="compositionally biased region" description="Low complexity" evidence="11">
    <location>
        <begin position="315"/>
        <end position="352"/>
    </location>
</feature>
<dbReference type="Pfam" id="PF00035">
    <property type="entry name" value="dsrm"/>
    <property type="match status" value="3"/>
</dbReference>
<evidence type="ECO:0000256" key="1">
    <source>
        <dbReference type="ARBA" id="ARBA00012513"/>
    </source>
</evidence>
<keyword evidence="7 10" id="KW-0067">ATP-binding</keyword>
<dbReference type="Gene3D" id="1.10.510.10">
    <property type="entry name" value="Transferase(Phosphotransferase) domain 1"/>
    <property type="match status" value="1"/>
</dbReference>
<protein>
    <recommendedName>
        <fullName evidence="1">non-specific serine/threonine protein kinase</fullName>
        <ecNumber evidence="1">2.7.11.1</ecNumber>
    </recommendedName>
</protein>
<evidence type="ECO:0000256" key="8">
    <source>
        <dbReference type="ARBA" id="ARBA00037982"/>
    </source>
</evidence>
<keyword evidence="5 10" id="KW-0547">Nucleotide-binding</keyword>
<sequence length="693" mass="78886">MENYVANLNEYAQKQRLVLQFEEVGAAGPDHIKTFTIRVVLNGKAYPDGVGKNKKEAKQNAAKNALAGLLEESADTTENAAEVSNTSVHQRSVSNVKYTCWLNEYGQRNRVIVRPVEATRPGPNNDNQWCNFFVGDKEYPAASGKTRREAKEEAAKLVYHDICGTLETGDENDIFTSSQQKEETKQNIPDVCDQMKSLTVRAKDKNFIESNFIGLVNHYCQKTSRSHTFIEEKICGPPHNRQFFYKLVINKKEYPVGEGKSAKEAKQNAARLAWAALQEQSDWDSKVSIRSTASEDGASLVSLAQLVIQDNSESSSQYTASNSSNPSTSQASFISSESETSTSVRESIESSSQGLTTDRSESIIFQNSSNPSTDQDADNNDSIENNTRQTSVQSRFLSDFNSIERLGKGGFGRVYRAKNILLDQYRAVKIVHSTEKALREVTALSELHHRNIVRYYSCWREDCRYEDDMSTSTDSYYQYRSNSPPQYLYIEMELCDSKTLRKWIEEKNENTPPDSQRRQKSLIIAQEIVSGVEYIHSKGLIHRDLKPENIMFGKDKEVKIGDFGLVTSENDSNDENLMQRTKRTGTKSYMAPEQSGTNYDQKVDVFALGLIFFELFWKLFTVREKVEIWQDIRSQKFPKEFSVTFPQEMKIIQSMLCAKPEERPEAKQLKAELEKFTQTSSVKKNMHQENRTV</sequence>
<feature type="compositionally biased region" description="Polar residues" evidence="11">
    <location>
        <begin position="353"/>
        <end position="374"/>
    </location>
</feature>
<dbReference type="PROSITE" id="PS00108">
    <property type="entry name" value="PROTEIN_KINASE_ST"/>
    <property type="match status" value="1"/>
</dbReference>
<reference evidence="14" key="2">
    <citation type="submission" date="2025-08" db="UniProtKB">
        <authorList>
            <consortium name="Ensembl"/>
        </authorList>
    </citation>
    <scope>IDENTIFICATION</scope>
</reference>
<dbReference type="GeneTree" id="ENSGT00940000163863"/>
<proteinExistence type="inferred from homology"/>
<feature type="domain" description="Protein kinase" evidence="12">
    <location>
        <begin position="400"/>
        <end position="677"/>
    </location>
</feature>
<evidence type="ECO:0000256" key="4">
    <source>
        <dbReference type="ARBA" id="ARBA00022679"/>
    </source>
</evidence>
<feature type="binding site" evidence="10">
    <location>
        <position position="429"/>
    </location>
    <ligand>
        <name>ATP</name>
        <dbReference type="ChEBI" id="CHEBI:30616"/>
    </ligand>
</feature>
<gene>
    <name evidence="14" type="primary">LOC100700343</name>
</gene>
<evidence type="ECO:0000256" key="11">
    <source>
        <dbReference type="SAM" id="MobiDB-lite"/>
    </source>
</evidence>
<dbReference type="InterPro" id="IPR008271">
    <property type="entry name" value="Ser/Thr_kinase_AS"/>
</dbReference>
<dbReference type="GO" id="GO:0005634">
    <property type="term" value="C:nucleus"/>
    <property type="evidence" value="ECO:0007669"/>
    <property type="project" value="TreeGrafter"/>
</dbReference>
<dbReference type="STRING" id="8128.ENSONIP00000012695"/>
<dbReference type="CDD" id="cd19903">
    <property type="entry name" value="DSRM_EIF2AK2_rpt1"/>
    <property type="match status" value="2"/>
</dbReference>
<evidence type="ECO:0000256" key="5">
    <source>
        <dbReference type="ARBA" id="ARBA00022741"/>
    </source>
</evidence>
<feature type="region of interest" description="Disordered" evidence="11">
    <location>
        <begin position="315"/>
        <end position="390"/>
    </location>
</feature>
<evidence type="ECO:0000256" key="10">
    <source>
        <dbReference type="PROSITE-ProRule" id="PRU10141"/>
    </source>
</evidence>
<reference evidence="15" key="1">
    <citation type="submission" date="2012-01" db="EMBL/GenBank/DDBJ databases">
        <title>The Genome Sequence of Oreochromis niloticus (Nile Tilapia).</title>
        <authorList>
            <consortium name="Broad Institute Genome Assembly Team"/>
            <consortium name="Broad Institute Sequencing Platform"/>
            <person name="Di Palma F."/>
            <person name="Johnson J."/>
            <person name="Lander E.S."/>
            <person name="Lindblad-Toh K."/>
        </authorList>
    </citation>
    <scope>NUCLEOTIDE SEQUENCE [LARGE SCALE GENOMIC DNA]</scope>
</reference>
<evidence type="ECO:0000256" key="2">
    <source>
        <dbReference type="ARBA" id="ARBA00022527"/>
    </source>
</evidence>
<feature type="domain" description="DRBM" evidence="13">
    <location>
        <begin position="211"/>
        <end position="279"/>
    </location>
</feature>
<evidence type="ECO:0000259" key="13">
    <source>
        <dbReference type="PROSITE" id="PS50137"/>
    </source>
</evidence>
<dbReference type="Gene3D" id="3.30.200.20">
    <property type="entry name" value="Phosphorylase Kinase, domain 1"/>
    <property type="match status" value="1"/>
</dbReference>
<dbReference type="InterPro" id="IPR050339">
    <property type="entry name" value="CC_SR_Kinase"/>
</dbReference>
<dbReference type="InterPro" id="IPR014720">
    <property type="entry name" value="dsRBD_dom"/>
</dbReference>
<dbReference type="FunFam" id="1.10.510.10:FF:000251">
    <property type="entry name" value="eukaryotic translation initiation factor 2-alpha kinase 3"/>
    <property type="match status" value="1"/>
</dbReference>
<dbReference type="SUPFAM" id="SSF54768">
    <property type="entry name" value="dsRNA-binding domain-like"/>
    <property type="match status" value="3"/>
</dbReference>
<keyword evidence="6" id="KW-0418">Kinase</keyword>
<dbReference type="InParanoid" id="I3JV00"/>
<keyword evidence="15" id="KW-1185">Reference proteome</keyword>
<feature type="domain" description="DRBM" evidence="13">
    <location>
        <begin position="3"/>
        <end position="71"/>
    </location>
</feature>
<dbReference type="InterPro" id="IPR044452">
    <property type="entry name" value="EIF2AK2_DSRM_1"/>
</dbReference>
<dbReference type="PANTHER" id="PTHR11042">
    <property type="entry name" value="EUKARYOTIC TRANSLATION INITIATION FACTOR 2-ALPHA KINASE EIF2-ALPHA KINASE -RELATED"/>
    <property type="match status" value="1"/>
</dbReference>
<dbReference type="GO" id="GO:0003725">
    <property type="term" value="F:double-stranded RNA binding"/>
    <property type="evidence" value="ECO:0007669"/>
    <property type="project" value="InterPro"/>
</dbReference>
<evidence type="ECO:0000256" key="9">
    <source>
        <dbReference type="PROSITE-ProRule" id="PRU00266"/>
    </source>
</evidence>
<evidence type="ECO:0000313" key="14">
    <source>
        <dbReference type="Ensembl" id="ENSONIP00000012695.2"/>
    </source>
</evidence>
<keyword evidence="2" id="KW-0723">Serine/threonine-protein kinase</keyword>
<dbReference type="PROSITE" id="PS50137">
    <property type="entry name" value="DS_RBD"/>
    <property type="match status" value="2"/>
</dbReference>
<dbReference type="SMART" id="SM00358">
    <property type="entry name" value="DSRM"/>
    <property type="match status" value="3"/>
</dbReference>
<dbReference type="EC" id="2.7.11.1" evidence="1"/>
<dbReference type="SUPFAM" id="SSF56112">
    <property type="entry name" value="Protein kinase-like (PK-like)"/>
    <property type="match status" value="1"/>
</dbReference>
<evidence type="ECO:0000256" key="3">
    <source>
        <dbReference type="ARBA" id="ARBA00022553"/>
    </source>
</evidence>
<dbReference type="Ensembl" id="ENSONIT00000012705.2">
    <property type="protein sequence ID" value="ENSONIP00000012695.2"/>
    <property type="gene ID" value="ENSONIG00000010088.2"/>
</dbReference>
<evidence type="ECO:0000256" key="7">
    <source>
        <dbReference type="ARBA" id="ARBA00022840"/>
    </source>
</evidence>
<dbReference type="eggNOG" id="KOG1033">
    <property type="taxonomic scope" value="Eukaryota"/>
</dbReference>
<keyword evidence="3" id="KW-0597">Phosphoprotein</keyword>
<reference evidence="14" key="3">
    <citation type="submission" date="2025-09" db="UniProtKB">
        <authorList>
            <consortium name="Ensembl"/>
        </authorList>
    </citation>
    <scope>IDENTIFICATION</scope>
</reference>
<dbReference type="AlphaFoldDB" id="I3JV00"/>
<dbReference type="Pfam" id="PF00069">
    <property type="entry name" value="Pkinase"/>
    <property type="match status" value="1"/>
</dbReference>
<dbReference type="InterPro" id="IPR011009">
    <property type="entry name" value="Kinase-like_dom_sf"/>
</dbReference>
<keyword evidence="9" id="KW-0694">RNA-binding</keyword>
<comment type="similarity">
    <text evidence="8">Belongs to the protein kinase superfamily. Ser/Thr protein kinase family. GCN2 subfamily.</text>
</comment>
<dbReference type="GO" id="GO:0005737">
    <property type="term" value="C:cytoplasm"/>
    <property type="evidence" value="ECO:0007669"/>
    <property type="project" value="TreeGrafter"/>
</dbReference>
<dbReference type="PROSITE" id="PS50011">
    <property type="entry name" value="PROTEIN_KINASE_DOM"/>
    <property type="match status" value="1"/>
</dbReference>
<dbReference type="Proteomes" id="UP000005207">
    <property type="component" value="Linkage group LG13"/>
</dbReference>
<dbReference type="PROSITE" id="PS00107">
    <property type="entry name" value="PROTEIN_KINASE_ATP"/>
    <property type="match status" value="1"/>
</dbReference>
<evidence type="ECO:0000313" key="15">
    <source>
        <dbReference type="Proteomes" id="UP000005207"/>
    </source>
</evidence>
<evidence type="ECO:0000259" key="12">
    <source>
        <dbReference type="PROSITE" id="PS50011"/>
    </source>
</evidence>
<dbReference type="HOGENOM" id="CLU_023682_0_0_1"/>
<dbReference type="InterPro" id="IPR017441">
    <property type="entry name" value="Protein_kinase_ATP_BS"/>
</dbReference>
<name>I3JV00_ORENI</name>
<dbReference type="PANTHER" id="PTHR11042:SF91">
    <property type="entry name" value="EUKARYOTIC TRANSLATION INITIATION FACTOR 2-ALPHA KINASE"/>
    <property type="match status" value="1"/>
</dbReference>
<keyword evidence="4" id="KW-0808">Transferase</keyword>
<dbReference type="InterPro" id="IPR000719">
    <property type="entry name" value="Prot_kinase_dom"/>
</dbReference>
<dbReference type="FunFam" id="3.30.160.20:FF:000045">
    <property type="entry name" value="Eukaryotic translation initiation factor 2-alpha kinase 2"/>
    <property type="match status" value="1"/>
</dbReference>
<dbReference type="SMART" id="SM00220">
    <property type="entry name" value="S_TKc"/>
    <property type="match status" value="1"/>
</dbReference>
<dbReference type="Gene3D" id="3.30.160.20">
    <property type="match status" value="3"/>
</dbReference>